<dbReference type="EMBL" id="MU006239">
    <property type="protein sequence ID" value="KAF2820778.1"/>
    <property type="molecule type" value="Genomic_DNA"/>
</dbReference>
<name>A0A6A6ZIR9_9PLEO</name>
<dbReference type="AlphaFoldDB" id="A0A6A6ZIR9"/>
<accession>A0A6A6ZIR9</accession>
<keyword evidence="2" id="KW-1185">Reference proteome</keyword>
<reference evidence="1" key="1">
    <citation type="journal article" date="2020" name="Stud. Mycol.">
        <title>101 Dothideomycetes genomes: a test case for predicting lifestyles and emergence of pathogens.</title>
        <authorList>
            <person name="Haridas S."/>
            <person name="Albert R."/>
            <person name="Binder M."/>
            <person name="Bloem J."/>
            <person name="Labutti K."/>
            <person name="Salamov A."/>
            <person name="Andreopoulos B."/>
            <person name="Baker S."/>
            <person name="Barry K."/>
            <person name="Bills G."/>
            <person name="Bluhm B."/>
            <person name="Cannon C."/>
            <person name="Castanera R."/>
            <person name="Culley D."/>
            <person name="Daum C."/>
            <person name="Ezra D."/>
            <person name="Gonzalez J."/>
            <person name="Henrissat B."/>
            <person name="Kuo A."/>
            <person name="Liang C."/>
            <person name="Lipzen A."/>
            <person name="Lutzoni F."/>
            <person name="Magnuson J."/>
            <person name="Mondo S."/>
            <person name="Nolan M."/>
            <person name="Ohm R."/>
            <person name="Pangilinan J."/>
            <person name="Park H.-J."/>
            <person name="Ramirez L."/>
            <person name="Alfaro M."/>
            <person name="Sun H."/>
            <person name="Tritt A."/>
            <person name="Yoshinaga Y."/>
            <person name="Zwiers L.-H."/>
            <person name="Turgeon B."/>
            <person name="Goodwin S."/>
            <person name="Spatafora J."/>
            <person name="Crous P."/>
            <person name="Grigoriev I."/>
        </authorList>
    </citation>
    <scope>NUCLEOTIDE SEQUENCE</scope>
    <source>
        <strain evidence="1">CBS 113818</strain>
    </source>
</reference>
<evidence type="ECO:0000313" key="1">
    <source>
        <dbReference type="EMBL" id="KAF2820778.1"/>
    </source>
</evidence>
<sequence>MQAHQPSLNNVVAAYNQHVLEVFEAQVAEDELVIEYETLLSRYPQHRAQVISRLSPAATNVIRRNRNHEFKNNKNATADYCFIQNHGRWCLTWQELDTHLGIWWSKPRFLRNLRLIDQETNKSFIEAVAQINLGRPKELRARHVKAALDLFLETETIDTPAKP</sequence>
<gene>
    <name evidence="1" type="ORF">CC86DRAFT_111878</name>
</gene>
<proteinExistence type="predicted"/>
<evidence type="ECO:0000313" key="2">
    <source>
        <dbReference type="Proteomes" id="UP000799424"/>
    </source>
</evidence>
<dbReference type="Proteomes" id="UP000799424">
    <property type="component" value="Unassembled WGS sequence"/>
</dbReference>
<organism evidence="1 2">
    <name type="scientific">Ophiobolus disseminans</name>
    <dbReference type="NCBI Taxonomy" id="1469910"/>
    <lineage>
        <taxon>Eukaryota</taxon>
        <taxon>Fungi</taxon>
        <taxon>Dikarya</taxon>
        <taxon>Ascomycota</taxon>
        <taxon>Pezizomycotina</taxon>
        <taxon>Dothideomycetes</taxon>
        <taxon>Pleosporomycetidae</taxon>
        <taxon>Pleosporales</taxon>
        <taxon>Pleosporineae</taxon>
        <taxon>Phaeosphaeriaceae</taxon>
        <taxon>Ophiobolus</taxon>
    </lineage>
</organism>
<protein>
    <submittedName>
        <fullName evidence="1">Uncharacterized protein</fullName>
    </submittedName>
</protein>